<comment type="subcellular location">
    <subcellularLocation>
        <location evidence="1">Cell membrane</location>
        <topology evidence="1">Multi-pass membrane protein</topology>
    </subcellularLocation>
</comment>
<name>A0A378NV64_9FIRM</name>
<dbReference type="InterPro" id="IPR052518">
    <property type="entry name" value="CHR_Transporter"/>
</dbReference>
<dbReference type="GO" id="GO:0005886">
    <property type="term" value="C:plasma membrane"/>
    <property type="evidence" value="ECO:0007669"/>
    <property type="project" value="UniProtKB-SubCell"/>
</dbReference>
<keyword evidence="6 7" id="KW-0472">Membrane</keyword>
<feature type="transmembrane region" description="Helical" evidence="7">
    <location>
        <begin position="85"/>
        <end position="105"/>
    </location>
</feature>
<sequence length="185" mass="20804">MEKAENFYWKLFKSTFIISAFTVGGGFVIIPLLKAKYVDEYKWIREKDALDLVAIAQSMPGVVAINSAVILGYKMRGVKGTLTALLATVLPPLITLSLICIFYNLFATNPYVKLLLKGMQCGATALIINVAYDLLKKELKKKYILSLFIICFTFGMSFFTDINVMYLIVIDGIIGLILMRDKKYN</sequence>
<evidence type="ECO:0000256" key="7">
    <source>
        <dbReference type="SAM" id="Phobius"/>
    </source>
</evidence>
<feature type="transmembrane region" description="Helical" evidence="7">
    <location>
        <begin position="53"/>
        <end position="73"/>
    </location>
</feature>
<evidence type="ECO:0000256" key="3">
    <source>
        <dbReference type="ARBA" id="ARBA00022475"/>
    </source>
</evidence>
<evidence type="ECO:0000313" key="9">
    <source>
        <dbReference type="Proteomes" id="UP000255234"/>
    </source>
</evidence>
<dbReference type="EMBL" id="UGPP01000001">
    <property type="protein sequence ID" value="STY72240.1"/>
    <property type="molecule type" value="Genomic_DNA"/>
</dbReference>
<organism evidence="8 9">
    <name type="scientific">Megamonas hypermegale</name>
    <dbReference type="NCBI Taxonomy" id="158847"/>
    <lineage>
        <taxon>Bacteria</taxon>
        <taxon>Bacillati</taxon>
        <taxon>Bacillota</taxon>
        <taxon>Negativicutes</taxon>
        <taxon>Selenomonadales</taxon>
        <taxon>Selenomonadaceae</taxon>
        <taxon>Megamonas</taxon>
    </lineage>
</organism>
<evidence type="ECO:0000256" key="4">
    <source>
        <dbReference type="ARBA" id="ARBA00022692"/>
    </source>
</evidence>
<feature type="transmembrane region" description="Helical" evidence="7">
    <location>
        <begin position="12"/>
        <end position="33"/>
    </location>
</feature>
<accession>A0A378NV64</accession>
<dbReference type="PANTHER" id="PTHR43663:SF1">
    <property type="entry name" value="CHROMATE TRANSPORTER"/>
    <property type="match status" value="1"/>
</dbReference>
<evidence type="ECO:0000256" key="5">
    <source>
        <dbReference type="ARBA" id="ARBA00022989"/>
    </source>
</evidence>
<evidence type="ECO:0000256" key="1">
    <source>
        <dbReference type="ARBA" id="ARBA00004651"/>
    </source>
</evidence>
<keyword evidence="4 7" id="KW-0812">Transmembrane</keyword>
<dbReference type="Pfam" id="PF02417">
    <property type="entry name" value="Chromate_transp"/>
    <property type="match status" value="1"/>
</dbReference>
<dbReference type="AlphaFoldDB" id="A0A378NV64"/>
<reference evidence="8 9" key="1">
    <citation type="submission" date="2018-06" db="EMBL/GenBank/DDBJ databases">
        <authorList>
            <consortium name="Pathogen Informatics"/>
            <person name="Doyle S."/>
        </authorList>
    </citation>
    <scope>NUCLEOTIDE SEQUENCE [LARGE SCALE GENOMIC DNA]</scope>
    <source>
        <strain evidence="8 9">NCTC10571</strain>
    </source>
</reference>
<feature type="transmembrane region" description="Helical" evidence="7">
    <location>
        <begin position="165"/>
        <end position="181"/>
    </location>
</feature>
<dbReference type="Proteomes" id="UP000255234">
    <property type="component" value="Unassembled WGS sequence"/>
</dbReference>
<evidence type="ECO:0000256" key="2">
    <source>
        <dbReference type="ARBA" id="ARBA00005262"/>
    </source>
</evidence>
<dbReference type="PANTHER" id="PTHR43663">
    <property type="entry name" value="CHROMATE TRANSPORT PROTEIN-RELATED"/>
    <property type="match status" value="1"/>
</dbReference>
<dbReference type="GO" id="GO:0015109">
    <property type="term" value="F:chromate transmembrane transporter activity"/>
    <property type="evidence" value="ECO:0007669"/>
    <property type="project" value="InterPro"/>
</dbReference>
<dbReference type="RefSeq" id="WP_115152279.1">
    <property type="nucleotide sequence ID" value="NZ_UGPP01000001.1"/>
</dbReference>
<dbReference type="InterPro" id="IPR003370">
    <property type="entry name" value="Chromate_transpt"/>
</dbReference>
<comment type="similarity">
    <text evidence="2">Belongs to the chromate ion transporter (CHR) (TC 2.A.51) family.</text>
</comment>
<protein>
    <submittedName>
        <fullName evidence="8">Chromate transporter, chromate ion transporter (CHR) family</fullName>
    </submittedName>
</protein>
<gene>
    <name evidence="8" type="ORF">NCTC10571_02431</name>
</gene>
<keyword evidence="5 7" id="KW-1133">Transmembrane helix</keyword>
<evidence type="ECO:0000256" key="6">
    <source>
        <dbReference type="ARBA" id="ARBA00023136"/>
    </source>
</evidence>
<proteinExistence type="inferred from homology"/>
<keyword evidence="3" id="KW-1003">Cell membrane</keyword>
<evidence type="ECO:0000313" key="8">
    <source>
        <dbReference type="EMBL" id="STY72240.1"/>
    </source>
</evidence>